<dbReference type="PANTHER" id="PTHR33375:SF1">
    <property type="entry name" value="CHROMOSOME-PARTITIONING PROTEIN PARB-RELATED"/>
    <property type="match status" value="1"/>
</dbReference>
<dbReference type="CDD" id="cd16393">
    <property type="entry name" value="SPO0J_N"/>
    <property type="match status" value="1"/>
</dbReference>
<comment type="caution">
    <text evidence="6">The sequence shown here is derived from an EMBL/GenBank/DDBJ whole genome shotgun (WGS) entry which is preliminary data.</text>
</comment>
<dbReference type="GO" id="GO:0005694">
    <property type="term" value="C:chromosome"/>
    <property type="evidence" value="ECO:0007669"/>
    <property type="project" value="TreeGrafter"/>
</dbReference>
<protein>
    <submittedName>
        <fullName evidence="6">ParB/RepB/Spo0J family partition protein</fullName>
    </submittedName>
</protein>
<evidence type="ECO:0000256" key="3">
    <source>
        <dbReference type="ARBA" id="ARBA00023125"/>
    </source>
</evidence>
<dbReference type="InterPro" id="IPR003115">
    <property type="entry name" value="ParB_N"/>
</dbReference>
<dbReference type="Gene3D" id="3.90.1530.30">
    <property type="match status" value="1"/>
</dbReference>
<reference evidence="6 7" key="1">
    <citation type="submission" date="2020-08" db="EMBL/GenBank/DDBJ databases">
        <title>Bridging the membrane lipid divide: bacteria of the FCB group superphylum have the potential to synthesize archaeal ether lipids.</title>
        <authorList>
            <person name="Villanueva L."/>
            <person name="Von Meijenfeldt F.A.B."/>
            <person name="Westbye A.B."/>
            <person name="Yadav S."/>
            <person name="Hopmans E.C."/>
            <person name="Dutilh B.E."/>
            <person name="Sinninghe Damste J.S."/>
        </authorList>
    </citation>
    <scope>NUCLEOTIDE SEQUENCE [LARGE SCALE GENOMIC DNA]</scope>
    <source>
        <strain evidence="6">NIOZ-UU82</strain>
    </source>
</reference>
<keyword evidence="3" id="KW-0238">DNA-binding</keyword>
<dbReference type="Pfam" id="PF17762">
    <property type="entry name" value="HTH_ParB"/>
    <property type="match status" value="1"/>
</dbReference>
<feature type="domain" description="ParB-like N-terminal" evidence="5">
    <location>
        <begin position="44"/>
        <end position="133"/>
    </location>
</feature>
<sequence>MQKTKIKKKSDLSPKKRGKSALGRGLDSLLPDIDIVENSSKEYFLCDVGLIRSNRYQPRRQFSKDELDELSRSIKEHGMIQPLLVRKDATGYELIAGERRLRAAKMAGLDKVPVVIKDISDENMLEISIVENIQREDLNAMEEAEAYHRLMIEFNLTQDQVALRVGKSRPTITNFLRLRQLPEEIKSSIMDNSLAMGHARALLGAGTSVQQRAAWQAVVSKGLSVRETEALIKRLKSEKKKPKKSKPGSEEIYFKDLAEDFSRRLGTKVQIKKHGQKGKVIIDFYTNDDLDRLIGIFKRI</sequence>
<dbReference type="PANTHER" id="PTHR33375">
    <property type="entry name" value="CHROMOSOME-PARTITIONING PROTEIN PARB-RELATED"/>
    <property type="match status" value="1"/>
</dbReference>
<accession>A0A8J6N530</accession>
<evidence type="ECO:0000259" key="5">
    <source>
        <dbReference type="SMART" id="SM00470"/>
    </source>
</evidence>
<evidence type="ECO:0000256" key="4">
    <source>
        <dbReference type="SAM" id="MobiDB-lite"/>
    </source>
</evidence>
<dbReference type="GO" id="GO:0045881">
    <property type="term" value="P:positive regulation of sporulation resulting in formation of a cellular spore"/>
    <property type="evidence" value="ECO:0007669"/>
    <property type="project" value="TreeGrafter"/>
</dbReference>
<dbReference type="InterPro" id="IPR004437">
    <property type="entry name" value="ParB/RepB/Spo0J"/>
</dbReference>
<feature type="region of interest" description="Disordered" evidence="4">
    <location>
        <begin position="1"/>
        <end position="21"/>
    </location>
</feature>
<proteinExistence type="inferred from homology"/>
<dbReference type="SMART" id="SM00470">
    <property type="entry name" value="ParB"/>
    <property type="match status" value="1"/>
</dbReference>
<dbReference type="InterPro" id="IPR036086">
    <property type="entry name" value="ParB/Sulfiredoxin_sf"/>
</dbReference>
<organism evidence="6 7">
    <name type="scientific">Candidatus Desulfaltia bathyphila</name>
    <dbReference type="NCBI Taxonomy" id="2841697"/>
    <lineage>
        <taxon>Bacteria</taxon>
        <taxon>Pseudomonadati</taxon>
        <taxon>Thermodesulfobacteriota</taxon>
        <taxon>Desulfobacteria</taxon>
        <taxon>Desulfobacterales</taxon>
        <taxon>Desulfobacterales incertae sedis</taxon>
        <taxon>Candidatus Desulfaltia</taxon>
    </lineage>
</organism>
<keyword evidence="2" id="KW-0159">Chromosome partition</keyword>
<evidence type="ECO:0000256" key="1">
    <source>
        <dbReference type="ARBA" id="ARBA00006295"/>
    </source>
</evidence>
<name>A0A8J6N530_9BACT</name>
<dbReference type="SUPFAM" id="SSF109709">
    <property type="entry name" value="KorB DNA-binding domain-like"/>
    <property type="match status" value="1"/>
</dbReference>
<dbReference type="InterPro" id="IPR050336">
    <property type="entry name" value="Chromosome_partition/occlusion"/>
</dbReference>
<evidence type="ECO:0000313" key="7">
    <source>
        <dbReference type="Proteomes" id="UP000603545"/>
    </source>
</evidence>
<dbReference type="GO" id="GO:0003677">
    <property type="term" value="F:DNA binding"/>
    <property type="evidence" value="ECO:0007669"/>
    <property type="project" value="UniProtKB-KW"/>
</dbReference>
<dbReference type="InterPro" id="IPR041468">
    <property type="entry name" value="HTH_ParB/Spo0J"/>
</dbReference>
<dbReference type="NCBIfam" id="TIGR00180">
    <property type="entry name" value="parB_part"/>
    <property type="match status" value="1"/>
</dbReference>
<dbReference type="AlphaFoldDB" id="A0A8J6N530"/>
<dbReference type="Pfam" id="PF23552">
    <property type="entry name" value="ParB_C"/>
    <property type="match status" value="1"/>
</dbReference>
<comment type="similarity">
    <text evidence="1">Belongs to the ParB family.</text>
</comment>
<gene>
    <name evidence="6" type="ORF">H8E80_02575</name>
</gene>
<dbReference type="EMBL" id="JACNLL010000027">
    <property type="protein sequence ID" value="MBC8198921.1"/>
    <property type="molecule type" value="Genomic_DNA"/>
</dbReference>
<dbReference type="Pfam" id="PF02195">
    <property type="entry name" value="ParB_N"/>
    <property type="match status" value="1"/>
</dbReference>
<dbReference type="FunFam" id="3.90.1530.30:FF:000001">
    <property type="entry name" value="Chromosome partitioning protein ParB"/>
    <property type="match status" value="1"/>
</dbReference>
<dbReference type="Proteomes" id="UP000603545">
    <property type="component" value="Unassembled WGS sequence"/>
</dbReference>
<dbReference type="FunFam" id="1.10.10.2830:FF:000001">
    <property type="entry name" value="Chromosome partitioning protein ParB"/>
    <property type="match status" value="1"/>
</dbReference>
<evidence type="ECO:0000256" key="2">
    <source>
        <dbReference type="ARBA" id="ARBA00022829"/>
    </source>
</evidence>
<dbReference type="InterPro" id="IPR057240">
    <property type="entry name" value="ParB_dimer_C"/>
</dbReference>
<evidence type="ECO:0000313" key="6">
    <source>
        <dbReference type="EMBL" id="MBC8198921.1"/>
    </source>
</evidence>
<dbReference type="Gene3D" id="1.10.10.2830">
    <property type="match status" value="1"/>
</dbReference>
<dbReference type="SUPFAM" id="SSF110849">
    <property type="entry name" value="ParB/Sulfiredoxin"/>
    <property type="match status" value="1"/>
</dbReference>
<dbReference type="GO" id="GO:0007059">
    <property type="term" value="P:chromosome segregation"/>
    <property type="evidence" value="ECO:0007669"/>
    <property type="project" value="UniProtKB-KW"/>
</dbReference>